<accession>A0A7V4KBE5</accession>
<evidence type="ECO:0000256" key="1">
    <source>
        <dbReference type="ARBA" id="ARBA00001947"/>
    </source>
</evidence>
<comment type="similarity">
    <text evidence="2">Belongs to the eukaryotic ribosomal protein eS27 family.</text>
</comment>
<dbReference type="InterPro" id="IPR011332">
    <property type="entry name" value="Ribosomal_zn-bd"/>
</dbReference>
<gene>
    <name evidence="6" type="ORF">ENT78_00910</name>
</gene>
<evidence type="ECO:0000256" key="3">
    <source>
        <dbReference type="ARBA" id="ARBA00022833"/>
    </source>
</evidence>
<dbReference type="InterPro" id="IPR023407">
    <property type="entry name" value="Ribosomal_eS27_Zn-bd_dom_sf"/>
</dbReference>
<keyword evidence="5" id="KW-0687">Ribonucleoprotein</keyword>
<name>A0A7V4KBE5_FERPE</name>
<sequence length="65" mass="7148">MAEWEKLIPRPKSTFLRVKCLKCGNEQMVFSHAVNRVNCNVCGAELAEPSGGKAIIKGEIVAVFE</sequence>
<evidence type="ECO:0000256" key="2">
    <source>
        <dbReference type="ARBA" id="ARBA00010919"/>
    </source>
</evidence>
<organism evidence="6">
    <name type="scientific">Fervidobacterium pennivorans</name>
    <dbReference type="NCBI Taxonomy" id="93466"/>
    <lineage>
        <taxon>Bacteria</taxon>
        <taxon>Thermotogati</taxon>
        <taxon>Thermotogota</taxon>
        <taxon>Thermotogae</taxon>
        <taxon>Thermotogales</taxon>
        <taxon>Fervidobacteriaceae</taxon>
        <taxon>Fervidobacterium</taxon>
    </lineage>
</organism>
<evidence type="ECO:0000313" key="6">
    <source>
        <dbReference type="EMBL" id="HGU52086.1"/>
    </source>
</evidence>
<comment type="cofactor">
    <cofactor evidence="1">
        <name>Zn(2+)</name>
        <dbReference type="ChEBI" id="CHEBI:29105"/>
    </cofactor>
</comment>
<dbReference type="EMBL" id="DSZZ01000040">
    <property type="protein sequence ID" value="HGU52086.1"/>
    <property type="molecule type" value="Genomic_DNA"/>
</dbReference>
<dbReference type="Pfam" id="PF01667">
    <property type="entry name" value="Ribosomal_S27e"/>
    <property type="match status" value="1"/>
</dbReference>
<protein>
    <submittedName>
        <fullName evidence="6">30S ribosomal protein S27e</fullName>
    </submittedName>
</protein>
<dbReference type="Gene3D" id="2.20.25.100">
    <property type="entry name" value="Zn-binding ribosomal proteins"/>
    <property type="match status" value="1"/>
</dbReference>
<dbReference type="SUPFAM" id="SSF57829">
    <property type="entry name" value="Zn-binding ribosomal proteins"/>
    <property type="match status" value="1"/>
</dbReference>
<dbReference type="PROSITE" id="PS01168">
    <property type="entry name" value="RIBOSOMAL_S27E"/>
    <property type="match status" value="1"/>
</dbReference>
<dbReference type="GO" id="GO:0005840">
    <property type="term" value="C:ribosome"/>
    <property type="evidence" value="ECO:0007669"/>
    <property type="project" value="UniProtKB-KW"/>
</dbReference>
<evidence type="ECO:0000256" key="4">
    <source>
        <dbReference type="ARBA" id="ARBA00022980"/>
    </source>
</evidence>
<dbReference type="GO" id="GO:0003735">
    <property type="term" value="F:structural constituent of ribosome"/>
    <property type="evidence" value="ECO:0007669"/>
    <property type="project" value="InterPro"/>
</dbReference>
<dbReference type="GO" id="GO:0006412">
    <property type="term" value="P:translation"/>
    <property type="evidence" value="ECO:0007669"/>
    <property type="project" value="InterPro"/>
</dbReference>
<dbReference type="GO" id="GO:1990904">
    <property type="term" value="C:ribonucleoprotein complex"/>
    <property type="evidence" value="ECO:0007669"/>
    <property type="project" value="UniProtKB-KW"/>
</dbReference>
<keyword evidence="4 6" id="KW-0689">Ribosomal protein</keyword>
<keyword evidence="3" id="KW-0862">Zinc</keyword>
<dbReference type="PANTHER" id="PTHR11594">
    <property type="entry name" value="40S RIBOSOMAL PROTEIN S27"/>
    <property type="match status" value="1"/>
</dbReference>
<proteinExistence type="inferred from homology"/>
<evidence type="ECO:0000256" key="5">
    <source>
        <dbReference type="ARBA" id="ARBA00023274"/>
    </source>
</evidence>
<dbReference type="HAMAP" id="MF_00371">
    <property type="entry name" value="Ribosomal_eS27"/>
    <property type="match status" value="1"/>
</dbReference>
<dbReference type="InterPro" id="IPR000592">
    <property type="entry name" value="Ribosomal_eS27"/>
</dbReference>
<dbReference type="AlphaFoldDB" id="A0A7V4KBE5"/>
<reference evidence="6" key="1">
    <citation type="journal article" date="2020" name="mSystems">
        <title>Genome- and Community-Level Interaction Insights into Carbon Utilization and Element Cycling Functions of Hydrothermarchaeota in Hydrothermal Sediment.</title>
        <authorList>
            <person name="Zhou Z."/>
            <person name="Liu Y."/>
            <person name="Xu W."/>
            <person name="Pan J."/>
            <person name="Luo Z.H."/>
            <person name="Li M."/>
        </authorList>
    </citation>
    <scope>NUCLEOTIDE SEQUENCE [LARGE SCALE GENOMIC DNA]</scope>
    <source>
        <strain evidence="6">SpSt-61</strain>
    </source>
</reference>
<dbReference type="NCBIfam" id="NF001629">
    <property type="entry name" value="PRK00415.1"/>
    <property type="match status" value="1"/>
</dbReference>
<comment type="caution">
    <text evidence="6">The sequence shown here is derived from an EMBL/GenBank/DDBJ whole genome shotgun (WGS) entry which is preliminary data.</text>
</comment>